<reference evidence="3" key="1">
    <citation type="submission" date="2016-10" db="EMBL/GenBank/DDBJ databases">
        <authorList>
            <person name="Varghese N."/>
            <person name="Submissions S."/>
        </authorList>
    </citation>
    <scope>NUCLEOTIDE SEQUENCE [LARGE SCALE GENOMIC DNA]</scope>
    <source>
        <strain evidence="3">CGMCC 1.7739</strain>
    </source>
</reference>
<dbReference type="Proteomes" id="UP000198876">
    <property type="component" value="Unassembled WGS sequence"/>
</dbReference>
<proteinExistence type="predicted"/>
<dbReference type="RefSeq" id="WP_092893233.1">
    <property type="nucleotide sequence ID" value="NZ_FOOQ01000003.1"/>
</dbReference>
<keyword evidence="3" id="KW-1185">Reference proteome</keyword>
<protein>
    <submittedName>
        <fullName evidence="2">Uncharacterized protein</fullName>
    </submittedName>
</protein>
<evidence type="ECO:0000313" key="3">
    <source>
        <dbReference type="Proteomes" id="UP000198876"/>
    </source>
</evidence>
<feature type="compositionally biased region" description="Acidic residues" evidence="1">
    <location>
        <begin position="71"/>
        <end position="80"/>
    </location>
</feature>
<dbReference type="AlphaFoldDB" id="A0A1I2UB51"/>
<organism evidence="2 3">
    <name type="scientific">Halopelagius inordinatus</name>
    <dbReference type="NCBI Taxonomy" id="553467"/>
    <lineage>
        <taxon>Archaea</taxon>
        <taxon>Methanobacteriati</taxon>
        <taxon>Methanobacteriota</taxon>
        <taxon>Stenosarchaea group</taxon>
        <taxon>Halobacteria</taxon>
        <taxon>Halobacteriales</taxon>
        <taxon>Haloferacaceae</taxon>
    </lineage>
</organism>
<feature type="compositionally biased region" description="Basic and acidic residues" evidence="1">
    <location>
        <begin position="81"/>
        <end position="90"/>
    </location>
</feature>
<evidence type="ECO:0000313" key="2">
    <source>
        <dbReference type="EMBL" id="SFG74300.1"/>
    </source>
</evidence>
<gene>
    <name evidence="2" type="ORF">SAMN04488063_2854</name>
</gene>
<dbReference type="EMBL" id="FOOQ01000003">
    <property type="protein sequence ID" value="SFG74300.1"/>
    <property type="molecule type" value="Genomic_DNA"/>
</dbReference>
<dbReference type="OrthoDB" id="265487at2157"/>
<sequence>MTDETPMEGDEYSHPDGTTEIVYLTEDGRVLTLREYPSANAFNETVDAAAYRGINDDVAALPSRDAFLDAEFPEDADEPSENSRTDEPEN</sequence>
<name>A0A1I2UB51_9EURY</name>
<accession>A0A1I2UB51</accession>
<evidence type="ECO:0000256" key="1">
    <source>
        <dbReference type="SAM" id="MobiDB-lite"/>
    </source>
</evidence>
<feature type="region of interest" description="Disordered" evidence="1">
    <location>
        <begin position="70"/>
        <end position="90"/>
    </location>
</feature>